<dbReference type="Proteomes" id="UP001175097">
    <property type="component" value="Unassembled WGS sequence"/>
</dbReference>
<reference evidence="2" key="1">
    <citation type="submission" date="2023-03" db="EMBL/GenBank/DDBJ databases">
        <title>MT1 and MT2 Draft Genomes of Novel Species.</title>
        <authorList>
            <person name="Venkateswaran K."/>
        </authorList>
    </citation>
    <scope>NUCLEOTIDE SEQUENCE</scope>
    <source>
        <strain evidence="2">F6_3S_P_2</strain>
    </source>
</reference>
<proteinExistence type="predicted"/>
<keyword evidence="3" id="KW-1185">Reference proteome</keyword>
<dbReference type="RefSeq" id="WP_301243664.1">
    <property type="nucleotide sequence ID" value="NZ_JAROCC010000007.1"/>
</dbReference>
<accession>A0ABT8JSC1</accession>
<evidence type="ECO:0000313" key="3">
    <source>
        <dbReference type="Proteomes" id="UP001175097"/>
    </source>
</evidence>
<gene>
    <name evidence="2" type="ORF">P5G49_10520</name>
</gene>
<dbReference type="InterPro" id="IPR008613">
    <property type="entry name" value="Excalibur_Ca-bd_domain"/>
</dbReference>
<feature type="domain" description="Excalibur calcium-binding" evidence="1">
    <location>
        <begin position="1"/>
        <end position="30"/>
    </location>
</feature>
<dbReference type="EMBL" id="JAROCC010000007">
    <property type="protein sequence ID" value="MDN4607902.1"/>
    <property type="molecule type" value="Genomic_DNA"/>
</dbReference>
<comment type="caution">
    <text evidence="2">The sequence shown here is derived from an EMBL/GenBank/DDBJ whole genome shotgun (WGS) entry which is preliminary data.</text>
</comment>
<dbReference type="Pfam" id="PF05901">
    <property type="entry name" value="Excalibur"/>
    <property type="match status" value="1"/>
</dbReference>
<name>A0ABT8JSC1_9BACL</name>
<evidence type="ECO:0000313" key="2">
    <source>
        <dbReference type="EMBL" id="MDN4607902.1"/>
    </source>
</evidence>
<evidence type="ECO:0000259" key="1">
    <source>
        <dbReference type="Pfam" id="PF05901"/>
    </source>
</evidence>
<sequence length="30" mass="3504">MRAYYPYGVKIGHPAYAKKHDRDGYGWACE</sequence>
<organism evidence="2 3">
    <name type="scientific">Sporosarcina highlanderae</name>
    <dbReference type="NCBI Taxonomy" id="3035916"/>
    <lineage>
        <taxon>Bacteria</taxon>
        <taxon>Bacillati</taxon>
        <taxon>Bacillota</taxon>
        <taxon>Bacilli</taxon>
        <taxon>Bacillales</taxon>
        <taxon>Caryophanaceae</taxon>
        <taxon>Sporosarcina</taxon>
    </lineage>
</organism>
<protein>
    <submittedName>
        <fullName evidence="2">Excalibur calcium-binding domain-containing protein</fullName>
    </submittedName>
</protein>